<keyword evidence="7 13" id="KW-0547">Nucleotide-binding</keyword>
<name>A0A9X4NFB4_9LACT</name>
<evidence type="ECO:0000256" key="6">
    <source>
        <dbReference type="ARBA" id="ARBA00022723"/>
    </source>
</evidence>
<evidence type="ECO:0000313" key="17">
    <source>
        <dbReference type="EMBL" id="MDG5048594.1"/>
    </source>
</evidence>
<feature type="binding site" evidence="13">
    <location>
        <position position="27"/>
    </location>
    <ligand>
        <name>Zn(2+)</name>
        <dbReference type="ChEBI" id="CHEBI:29105"/>
    </ligand>
</feature>
<evidence type="ECO:0000256" key="8">
    <source>
        <dbReference type="ARBA" id="ARBA00022833"/>
    </source>
</evidence>
<reference evidence="16" key="1">
    <citation type="submission" date="2022-10" db="EMBL/GenBank/DDBJ databases">
        <authorList>
            <person name="Turner M.S."/>
            <person name="Huang W."/>
        </authorList>
    </citation>
    <scope>NUCLEOTIDE SEQUENCE</scope>
    <source>
        <strain evidence="16">581</strain>
        <strain evidence="17">593</strain>
    </source>
</reference>
<sequence>MKIYNTYSRQLEDFQPIEPGKVKMYVCGPTVYNYIHVGNARSVVAFDLVRKYLEFRGFEVQYISNFTDVDDKIIKAAANENISTKELSERYIAAFYEDTDALNVKRASQNPKATEFIEAMIEFIQELVDKEFAYVSQGDVYFRVSKSKDYAKLANKNLADLLAGASGRTDEETKLKESPADFALWKSAKADEISWQAPWGSGRPGWHIECSVMSTSLLGETIDIHGGGADLEFPHHTNEIAQSEAKTGQKFVNYWMHNGFVNVDGEKMSKSLGNFTTVHELLQVVNPQILRFFLATTHYRRPVNFTDDALTEAENNIKKIENAYRHLDEQAESNLSALTTFRNDFVAAMDEDFNIANGMTVFYDFVSWVNKGNGGPEVKEFFDQVLEILGIKFKFEQSLDSEIEAMIDARQLAREVRDFAKSDEIRDALKAQGIVLEDTKDGVRWHRE</sequence>
<keyword evidence="9 13" id="KW-0067">ATP-binding</keyword>
<keyword evidence="8 13" id="KW-0862">Zinc</keyword>
<dbReference type="PANTHER" id="PTHR10890">
    <property type="entry name" value="CYSTEINYL-TRNA SYNTHETASE"/>
    <property type="match status" value="1"/>
</dbReference>
<dbReference type="CDD" id="cd00672">
    <property type="entry name" value="CysRS_core"/>
    <property type="match status" value="1"/>
</dbReference>
<keyword evidence="6 13" id="KW-0479">Metal-binding</keyword>
<feature type="coiled-coil region" evidence="14">
    <location>
        <begin position="303"/>
        <end position="330"/>
    </location>
</feature>
<reference evidence="16" key="2">
    <citation type="journal article" date="2023" name="Food Microbiol.">
        <title>Evaluation of the fermentation potential of lactic acid bacteria isolated from herbs, fruits and vegetables as starter cultures in nut-based milk alternatives.</title>
        <authorList>
            <person name="Huang W."/>
            <person name="Dong A."/>
            <person name="Pham H.T."/>
            <person name="Zhou C."/>
            <person name="Huo Z."/>
            <person name="Watjen A.P."/>
            <person name="Prakash S."/>
            <person name="Bang-Berthelsen C.H."/>
            <person name="Turner M.S."/>
        </authorList>
    </citation>
    <scope>NUCLEOTIDE SEQUENCE</scope>
    <source>
        <strain evidence="16">581</strain>
        <strain evidence="17">593</strain>
    </source>
</reference>
<dbReference type="Pfam" id="PF23493">
    <property type="entry name" value="CysS_C"/>
    <property type="match status" value="1"/>
</dbReference>
<dbReference type="GO" id="GO:0005829">
    <property type="term" value="C:cytosol"/>
    <property type="evidence" value="ECO:0007669"/>
    <property type="project" value="TreeGrafter"/>
</dbReference>
<evidence type="ECO:0000313" key="18">
    <source>
        <dbReference type="Proteomes" id="UP001152656"/>
    </source>
</evidence>
<dbReference type="EMBL" id="JAOWLO010000003">
    <property type="protein sequence ID" value="MDG5048594.1"/>
    <property type="molecule type" value="Genomic_DNA"/>
</dbReference>
<comment type="subunit">
    <text evidence="3 13">Monomer.</text>
</comment>
<feature type="domain" description="Cysteinyl-tRNA synthetase class Ia DALR" evidence="15">
    <location>
        <begin position="344"/>
        <end position="403"/>
    </location>
</feature>
<dbReference type="Proteomes" id="UP001152656">
    <property type="component" value="Unassembled WGS sequence"/>
</dbReference>
<feature type="binding site" evidence="13">
    <location>
        <position position="210"/>
    </location>
    <ligand>
        <name>Zn(2+)</name>
        <dbReference type="ChEBI" id="CHEBI:29105"/>
    </ligand>
</feature>
<evidence type="ECO:0000256" key="9">
    <source>
        <dbReference type="ARBA" id="ARBA00022840"/>
    </source>
</evidence>
<dbReference type="PANTHER" id="PTHR10890:SF3">
    <property type="entry name" value="CYSTEINE--TRNA LIGASE, CYTOPLASMIC"/>
    <property type="match status" value="1"/>
</dbReference>
<dbReference type="GO" id="GO:0008270">
    <property type="term" value="F:zinc ion binding"/>
    <property type="evidence" value="ECO:0007669"/>
    <property type="project" value="UniProtKB-UniRule"/>
</dbReference>
<keyword evidence="5 13" id="KW-0436">Ligase</keyword>
<keyword evidence="10 13" id="KW-0648">Protein biosynthesis</keyword>
<evidence type="ECO:0000256" key="1">
    <source>
        <dbReference type="ARBA" id="ARBA00004496"/>
    </source>
</evidence>
<feature type="short sequence motif" description="'KMSKS' region" evidence="13">
    <location>
        <begin position="267"/>
        <end position="271"/>
    </location>
</feature>
<proteinExistence type="inferred from homology"/>
<feature type="binding site" evidence="13">
    <location>
        <position position="239"/>
    </location>
    <ligand>
        <name>Zn(2+)</name>
        <dbReference type="ChEBI" id="CHEBI:29105"/>
    </ligand>
</feature>
<dbReference type="InterPro" id="IPR009080">
    <property type="entry name" value="tRNAsynth_Ia_anticodon-bd"/>
</dbReference>
<comment type="catalytic activity">
    <reaction evidence="12 13">
        <text>tRNA(Cys) + L-cysteine + ATP = L-cysteinyl-tRNA(Cys) + AMP + diphosphate</text>
        <dbReference type="Rhea" id="RHEA:17773"/>
        <dbReference type="Rhea" id="RHEA-COMP:9661"/>
        <dbReference type="Rhea" id="RHEA-COMP:9679"/>
        <dbReference type="ChEBI" id="CHEBI:30616"/>
        <dbReference type="ChEBI" id="CHEBI:33019"/>
        <dbReference type="ChEBI" id="CHEBI:35235"/>
        <dbReference type="ChEBI" id="CHEBI:78442"/>
        <dbReference type="ChEBI" id="CHEBI:78517"/>
        <dbReference type="ChEBI" id="CHEBI:456215"/>
        <dbReference type="EC" id="6.1.1.16"/>
    </reaction>
</comment>
<comment type="similarity">
    <text evidence="2 13">Belongs to the class-I aminoacyl-tRNA synthetase family.</text>
</comment>
<feature type="binding site" evidence="13">
    <location>
        <position position="235"/>
    </location>
    <ligand>
        <name>Zn(2+)</name>
        <dbReference type="ChEBI" id="CHEBI:29105"/>
    </ligand>
</feature>
<evidence type="ECO:0000256" key="11">
    <source>
        <dbReference type="ARBA" id="ARBA00023146"/>
    </source>
</evidence>
<dbReference type="AlphaFoldDB" id="A0A9X4NFB4"/>
<dbReference type="FunFam" id="3.40.50.620:FF:000130">
    <property type="entry name" value="Cysteine--tRNA ligase"/>
    <property type="match status" value="1"/>
</dbReference>
<dbReference type="SUPFAM" id="SSF47323">
    <property type="entry name" value="Anticodon-binding domain of a subclass of class I aminoacyl-tRNA synthetases"/>
    <property type="match status" value="1"/>
</dbReference>
<keyword evidence="11 13" id="KW-0030">Aminoacyl-tRNA synthetase</keyword>
<evidence type="ECO:0000256" key="13">
    <source>
        <dbReference type="HAMAP-Rule" id="MF_00041"/>
    </source>
</evidence>
<dbReference type="PRINTS" id="PR00983">
    <property type="entry name" value="TRNASYNTHCYS"/>
</dbReference>
<evidence type="ECO:0000256" key="3">
    <source>
        <dbReference type="ARBA" id="ARBA00011245"/>
    </source>
</evidence>
<dbReference type="Gene3D" id="3.40.50.620">
    <property type="entry name" value="HUPs"/>
    <property type="match status" value="1"/>
</dbReference>
<dbReference type="NCBIfam" id="TIGR00435">
    <property type="entry name" value="cysS"/>
    <property type="match status" value="1"/>
</dbReference>
<dbReference type="HAMAP" id="MF_00041">
    <property type="entry name" value="Cys_tRNA_synth"/>
    <property type="match status" value="1"/>
</dbReference>
<accession>A0A9X4NFB4</accession>
<evidence type="ECO:0000256" key="4">
    <source>
        <dbReference type="ARBA" id="ARBA00022490"/>
    </source>
</evidence>
<comment type="subcellular location">
    <subcellularLocation>
        <location evidence="1 13">Cytoplasm</location>
    </subcellularLocation>
</comment>
<dbReference type="Gene3D" id="1.20.120.1910">
    <property type="entry name" value="Cysteine-tRNA ligase, C-terminal anti-codon recognition domain"/>
    <property type="match status" value="1"/>
</dbReference>
<dbReference type="InterPro" id="IPR024909">
    <property type="entry name" value="Cys-tRNA/MSH_ligase"/>
</dbReference>
<dbReference type="EMBL" id="JAOWLP010000001">
    <property type="protein sequence ID" value="MDG4980416.1"/>
    <property type="molecule type" value="Genomic_DNA"/>
</dbReference>
<protein>
    <recommendedName>
        <fullName evidence="13">Cysteine--tRNA ligase</fullName>
        <ecNumber evidence="13">6.1.1.16</ecNumber>
    </recommendedName>
    <alternativeName>
        <fullName evidence="13">Cysteinyl-tRNA synthetase</fullName>
        <shortName evidence="13">CysRS</shortName>
    </alternativeName>
</protein>
<evidence type="ECO:0000256" key="5">
    <source>
        <dbReference type="ARBA" id="ARBA00022598"/>
    </source>
</evidence>
<feature type="binding site" evidence="13">
    <location>
        <position position="270"/>
    </location>
    <ligand>
        <name>ATP</name>
        <dbReference type="ChEBI" id="CHEBI:30616"/>
    </ligand>
</feature>
<dbReference type="EC" id="6.1.1.16" evidence="13"/>
<dbReference type="SMART" id="SM00840">
    <property type="entry name" value="DALR_2"/>
    <property type="match status" value="1"/>
</dbReference>
<evidence type="ECO:0000256" key="7">
    <source>
        <dbReference type="ARBA" id="ARBA00022741"/>
    </source>
</evidence>
<dbReference type="InterPro" id="IPR056411">
    <property type="entry name" value="CysS_C"/>
</dbReference>
<dbReference type="InterPro" id="IPR015803">
    <property type="entry name" value="Cys-tRNA-ligase"/>
</dbReference>
<dbReference type="InterPro" id="IPR015273">
    <property type="entry name" value="Cys-tRNA-synt_Ia_DALR"/>
</dbReference>
<dbReference type="Proteomes" id="UP001152820">
    <property type="component" value="Unassembled WGS sequence"/>
</dbReference>
<evidence type="ECO:0000259" key="15">
    <source>
        <dbReference type="SMART" id="SM00840"/>
    </source>
</evidence>
<dbReference type="InterPro" id="IPR032678">
    <property type="entry name" value="tRNA-synt_1_cat_dom"/>
</dbReference>
<keyword evidence="14" id="KW-0175">Coiled coil</keyword>
<evidence type="ECO:0000256" key="2">
    <source>
        <dbReference type="ARBA" id="ARBA00005594"/>
    </source>
</evidence>
<dbReference type="GO" id="GO:0005524">
    <property type="term" value="F:ATP binding"/>
    <property type="evidence" value="ECO:0007669"/>
    <property type="project" value="UniProtKB-UniRule"/>
</dbReference>
<evidence type="ECO:0000256" key="10">
    <source>
        <dbReference type="ARBA" id="ARBA00022917"/>
    </source>
</evidence>
<evidence type="ECO:0000313" key="16">
    <source>
        <dbReference type="EMBL" id="MDG4980416.1"/>
    </source>
</evidence>
<gene>
    <name evidence="13 16" type="primary">cysS</name>
    <name evidence="17" type="ORF">OGZ38_05515</name>
    <name evidence="16" type="ORF">OGZ39_01900</name>
</gene>
<evidence type="ECO:0000256" key="12">
    <source>
        <dbReference type="ARBA" id="ARBA00047398"/>
    </source>
</evidence>
<dbReference type="RefSeq" id="WP_058207881.1">
    <property type="nucleotide sequence ID" value="NZ_JAOWLO010000003.1"/>
</dbReference>
<dbReference type="InterPro" id="IPR014729">
    <property type="entry name" value="Rossmann-like_a/b/a_fold"/>
</dbReference>
<comment type="caution">
    <text evidence="16">The sequence shown here is derived from an EMBL/GenBank/DDBJ whole genome shotgun (WGS) entry which is preliminary data.</text>
</comment>
<feature type="short sequence motif" description="'HIGH' region" evidence="13">
    <location>
        <begin position="29"/>
        <end position="39"/>
    </location>
</feature>
<keyword evidence="4 13" id="KW-0963">Cytoplasm</keyword>
<dbReference type="GO" id="GO:0004817">
    <property type="term" value="F:cysteine-tRNA ligase activity"/>
    <property type="evidence" value="ECO:0007669"/>
    <property type="project" value="UniProtKB-UniRule"/>
</dbReference>
<dbReference type="SUPFAM" id="SSF52374">
    <property type="entry name" value="Nucleotidylyl transferase"/>
    <property type="match status" value="1"/>
</dbReference>
<organism evidence="16 18">
    <name type="scientific">Lactococcus lactis</name>
    <dbReference type="NCBI Taxonomy" id="1358"/>
    <lineage>
        <taxon>Bacteria</taxon>
        <taxon>Bacillati</taxon>
        <taxon>Bacillota</taxon>
        <taxon>Bacilli</taxon>
        <taxon>Lactobacillales</taxon>
        <taxon>Streptococcaceae</taxon>
        <taxon>Lactococcus</taxon>
    </lineage>
</organism>
<dbReference type="Pfam" id="PF09190">
    <property type="entry name" value="DALR_2"/>
    <property type="match status" value="1"/>
</dbReference>
<dbReference type="GO" id="GO:0006423">
    <property type="term" value="P:cysteinyl-tRNA aminoacylation"/>
    <property type="evidence" value="ECO:0007669"/>
    <property type="project" value="UniProtKB-UniRule"/>
</dbReference>
<dbReference type="Pfam" id="PF01406">
    <property type="entry name" value="tRNA-synt_1e"/>
    <property type="match status" value="1"/>
</dbReference>
<comment type="cofactor">
    <cofactor evidence="13">
        <name>Zn(2+)</name>
        <dbReference type="ChEBI" id="CHEBI:29105"/>
    </cofactor>
    <text evidence="13">Binds 1 zinc ion per subunit.</text>
</comment>
<evidence type="ECO:0000256" key="14">
    <source>
        <dbReference type="SAM" id="Coils"/>
    </source>
</evidence>